<evidence type="ECO:0000256" key="3">
    <source>
        <dbReference type="ARBA" id="ARBA00022989"/>
    </source>
</evidence>
<feature type="transmembrane region" description="Helical" evidence="5">
    <location>
        <begin position="50"/>
        <end position="73"/>
    </location>
</feature>
<dbReference type="OMA" id="HLETAMW"/>
<evidence type="ECO:0000256" key="5">
    <source>
        <dbReference type="SAM" id="Phobius"/>
    </source>
</evidence>
<feature type="domain" description="G-protein coupled receptors family 1 profile" evidence="6">
    <location>
        <begin position="65"/>
        <end position="349"/>
    </location>
</feature>
<gene>
    <name evidence="7" type="ORF">OCBIM_22008930mg</name>
</gene>
<sequence length="397" mass="46171">MSVTSDYLMKEEMTNTDSSTDWETTSPSILRNTYPFIIKRESIDEIAVPILGYIAPPVAVITIITNSLVVIVLMKRNMKSPTNCVLIGMALSDMFTGVIPMPLYLYFYAAGYYQDYVPNWCCRIYHVFTLYIPTIFHTASIWLTLTLAIQRYIYICHSFRARTWCTINNVIKGTVAIYFIAILFHLTRFFEYDFESVELMSLLHRNQTVIGCYILRSQWLVNWIDLYYNVYFWFRVIFVHLIPCTALVVLNGMLIHAMTLAKRRRKLLIKQNKRNESKKIKDTNCTTLMLVAVVFLFLLVEVPLGILMIITILQNTLKISIFPDNVIFVTSSIINMMIMLSYPLNFFIYCAMSKQFRNTFKRMFCGGPLPIDRESSQYMTLPTENGRTIVTTDETKL</sequence>
<dbReference type="Pfam" id="PF10324">
    <property type="entry name" value="7TM_GPCR_Srw"/>
    <property type="match status" value="1"/>
</dbReference>
<feature type="transmembrane region" description="Helical" evidence="5">
    <location>
        <begin position="170"/>
        <end position="190"/>
    </location>
</feature>
<accession>A0A0L8HQB1</accession>
<feature type="transmembrane region" description="Helical" evidence="5">
    <location>
        <begin position="232"/>
        <end position="261"/>
    </location>
</feature>
<dbReference type="EMBL" id="KQ417540">
    <property type="protein sequence ID" value="KOF91421.1"/>
    <property type="molecule type" value="Genomic_DNA"/>
</dbReference>
<comment type="subcellular location">
    <subcellularLocation>
        <location evidence="1">Membrane</location>
    </subcellularLocation>
</comment>
<reference evidence="7" key="1">
    <citation type="submission" date="2015-07" db="EMBL/GenBank/DDBJ databases">
        <title>MeaNS - Measles Nucleotide Surveillance Program.</title>
        <authorList>
            <person name="Tran T."/>
            <person name="Druce J."/>
        </authorList>
    </citation>
    <scope>NUCLEOTIDE SEQUENCE</scope>
    <source>
        <strain evidence="7">UCB-OBI-ISO-001</strain>
        <tissue evidence="7">Gonad</tissue>
    </source>
</reference>
<dbReference type="InterPro" id="IPR000276">
    <property type="entry name" value="GPCR_Rhodpsn"/>
</dbReference>
<evidence type="ECO:0000256" key="1">
    <source>
        <dbReference type="ARBA" id="ARBA00004370"/>
    </source>
</evidence>
<evidence type="ECO:0000313" key="7">
    <source>
        <dbReference type="EMBL" id="KOF91421.1"/>
    </source>
</evidence>
<dbReference type="InterPro" id="IPR017452">
    <property type="entry name" value="GPCR_Rhodpsn_7TM"/>
</dbReference>
<evidence type="ECO:0000256" key="4">
    <source>
        <dbReference type="ARBA" id="ARBA00023136"/>
    </source>
</evidence>
<dbReference type="InterPro" id="IPR019427">
    <property type="entry name" value="7TM_GPCR_serpentine_rcpt_Srw"/>
</dbReference>
<dbReference type="OrthoDB" id="5962323at2759"/>
<dbReference type="CDD" id="cd14978">
    <property type="entry name" value="7tmA_FMRFamide_R-like"/>
    <property type="match status" value="1"/>
</dbReference>
<dbReference type="GO" id="GO:0008528">
    <property type="term" value="F:G protein-coupled peptide receptor activity"/>
    <property type="evidence" value="ECO:0007669"/>
    <property type="project" value="InterPro"/>
</dbReference>
<feature type="transmembrane region" description="Helical" evidence="5">
    <location>
        <begin position="333"/>
        <end position="352"/>
    </location>
</feature>
<evidence type="ECO:0000256" key="2">
    <source>
        <dbReference type="ARBA" id="ARBA00022692"/>
    </source>
</evidence>
<keyword evidence="4 5" id="KW-0472">Membrane</keyword>
<dbReference type="SUPFAM" id="SSF81321">
    <property type="entry name" value="Family A G protein-coupled receptor-like"/>
    <property type="match status" value="1"/>
</dbReference>
<protein>
    <recommendedName>
        <fullName evidence="6">G-protein coupled receptors family 1 profile domain-containing protein</fullName>
    </recommendedName>
</protein>
<dbReference type="STRING" id="37653.A0A0L8HQB1"/>
<dbReference type="GO" id="GO:0016020">
    <property type="term" value="C:membrane"/>
    <property type="evidence" value="ECO:0007669"/>
    <property type="project" value="UniProtKB-SubCell"/>
</dbReference>
<feature type="transmembrane region" description="Helical" evidence="5">
    <location>
        <begin position="128"/>
        <end position="149"/>
    </location>
</feature>
<dbReference type="AlphaFoldDB" id="A0A0L8HQB1"/>
<feature type="transmembrane region" description="Helical" evidence="5">
    <location>
        <begin position="85"/>
        <end position="108"/>
    </location>
</feature>
<organism evidence="7">
    <name type="scientific">Octopus bimaculoides</name>
    <name type="common">California two-spotted octopus</name>
    <dbReference type="NCBI Taxonomy" id="37653"/>
    <lineage>
        <taxon>Eukaryota</taxon>
        <taxon>Metazoa</taxon>
        <taxon>Spiralia</taxon>
        <taxon>Lophotrochozoa</taxon>
        <taxon>Mollusca</taxon>
        <taxon>Cephalopoda</taxon>
        <taxon>Coleoidea</taxon>
        <taxon>Octopodiformes</taxon>
        <taxon>Octopoda</taxon>
        <taxon>Incirrata</taxon>
        <taxon>Octopodidae</taxon>
        <taxon>Octopus</taxon>
    </lineage>
</organism>
<feature type="transmembrane region" description="Helical" evidence="5">
    <location>
        <begin position="288"/>
        <end position="313"/>
    </location>
</feature>
<keyword evidence="2 5" id="KW-0812">Transmembrane</keyword>
<dbReference type="PROSITE" id="PS50262">
    <property type="entry name" value="G_PROTEIN_RECEP_F1_2"/>
    <property type="match status" value="1"/>
</dbReference>
<dbReference type="PANTHER" id="PTHR47023">
    <property type="entry name" value="SEX PEPTIDE RECEPTOR"/>
    <property type="match status" value="1"/>
</dbReference>
<proteinExistence type="predicted"/>
<keyword evidence="3 5" id="KW-1133">Transmembrane helix</keyword>
<dbReference type="PANTHER" id="PTHR47023:SF1">
    <property type="entry name" value="SEX PEPTIDE RECEPTOR"/>
    <property type="match status" value="1"/>
</dbReference>
<dbReference type="PRINTS" id="PR00237">
    <property type="entry name" value="GPCRRHODOPSN"/>
</dbReference>
<dbReference type="Gene3D" id="1.20.1070.10">
    <property type="entry name" value="Rhodopsin 7-helix transmembrane proteins"/>
    <property type="match status" value="1"/>
</dbReference>
<dbReference type="InterPro" id="IPR053071">
    <property type="entry name" value="GPCR1-related_rcpt"/>
</dbReference>
<evidence type="ECO:0000259" key="6">
    <source>
        <dbReference type="PROSITE" id="PS50262"/>
    </source>
</evidence>
<name>A0A0L8HQB1_OCTBM</name>